<dbReference type="Gramene" id="XM_028353208.1">
    <property type="protein sequence ID" value="XP_028209009.1"/>
    <property type="gene ID" value="LOC114392166"/>
</dbReference>
<keyword evidence="3" id="KW-1185">Reference proteome</keyword>
<dbReference type="EMBL" id="QZWG01000017">
    <property type="protein sequence ID" value="RZB56021.1"/>
    <property type="molecule type" value="Genomic_DNA"/>
</dbReference>
<organism evidence="2 3">
    <name type="scientific">Glycine soja</name>
    <name type="common">Wild soybean</name>
    <dbReference type="NCBI Taxonomy" id="3848"/>
    <lineage>
        <taxon>Eukaryota</taxon>
        <taxon>Viridiplantae</taxon>
        <taxon>Streptophyta</taxon>
        <taxon>Embryophyta</taxon>
        <taxon>Tracheophyta</taxon>
        <taxon>Spermatophyta</taxon>
        <taxon>Magnoliopsida</taxon>
        <taxon>eudicotyledons</taxon>
        <taxon>Gunneridae</taxon>
        <taxon>Pentapetalae</taxon>
        <taxon>rosids</taxon>
        <taxon>fabids</taxon>
        <taxon>Fabales</taxon>
        <taxon>Fabaceae</taxon>
        <taxon>Papilionoideae</taxon>
        <taxon>50 kb inversion clade</taxon>
        <taxon>NPAAA clade</taxon>
        <taxon>indigoferoid/millettioid clade</taxon>
        <taxon>Phaseoleae</taxon>
        <taxon>Glycine</taxon>
        <taxon>Glycine subgen. Soja</taxon>
    </lineage>
</organism>
<gene>
    <name evidence="2" type="ORF">D0Y65_045320</name>
</gene>
<protein>
    <submittedName>
        <fullName evidence="1">Protein NUCLEAR FUSION DEFECTIVE 2 isoform B</fullName>
    </submittedName>
    <submittedName>
        <fullName evidence="2">Protein NUCLEAR FUSION DEFECTIVE 2 isoform E</fullName>
    </submittedName>
</protein>
<sequence>MSIELDSESIPTPTAQAQDRSNSRCALLFSYSCLGPRRRSSWWERVRSHSHSTPASTGDRWWSRGLRALKKLREWSEIVAGPKWKTFIRRFNRNRPNKRIPTYQYDPFSYALNFDEGPNGDFNDDDDAALRNFSTRYAAANNVKSLSPKARDTDDAVLVLIRNENEEPPCQKS</sequence>
<dbReference type="Proteomes" id="UP000289340">
    <property type="component" value="Chromosome 17"/>
</dbReference>
<evidence type="ECO:0000313" key="2">
    <source>
        <dbReference type="EMBL" id="RZB56021.1"/>
    </source>
</evidence>
<accession>A0A445G4A8</accession>
<name>A0A445G4A8_GLYSO</name>
<dbReference type="PANTHER" id="PTHR47076">
    <property type="entry name" value="NHL DOMAIN PROTEIN"/>
    <property type="match status" value="1"/>
</dbReference>
<reference evidence="2 3" key="1">
    <citation type="submission" date="2018-09" db="EMBL/GenBank/DDBJ databases">
        <title>A high-quality reference genome of wild soybean provides a powerful tool to mine soybean genomes.</title>
        <authorList>
            <person name="Xie M."/>
            <person name="Chung C.Y.L."/>
            <person name="Li M.-W."/>
            <person name="Wong F.-L."/>
            <person name="Chan T.-F."/>
            <person name="Lam H.-M."/>
        </authorList>
    </citation>
    <scope>NUCLEOTIDE SEQUENCE [LARGE SCALE GENOMIC DNA]</scope>
    <source>
        <strain evidence="3">cv. W05</strain>
        <tissue evidence="2">Hypocotyl of etiolated seedlings</tissue>
    </source>
</reference>
<dbReference type="Gramene" id="XM_028353207.1">
    <property type="protein sequence ID" value="XP_028209008.1"/>
    <property type="gene ID" value="LOC114392166"/>
</dbReference>
<dbReference type="AlphaFoldDB" id="A0A445G4A8"/>
<dbReference type="EMBL" id="QZWG01000017">
    <property type="protein sequence ID" value="RZB56018.1"/>
    <property type="molecule type" value="Genomic_DNA"/>
</dbReference>
<dbReference type="PANTHER" id="PTHR47076:SF9">
    <property type="entry name" value="NHL DOMAIN PROTEIN"/>
    <property type="match status" value="1"/>
</dbReference>
<proteinExistence type="predicted"/>
<evidence type="ECO:0000313" key="3">
    <source>
        <dbReference type="Proteomes" id="UP000289340"/>
    </source>
</evidence>
<comment type="caution">
    <text evidence="2">The sequence shown here is derived from an EMBL/GenBank/DDBJ whole genome shotgun (WGS) entry which is preliminary data.</text>
</comment>
<evidence type="ECO:0000313" key="1">
    <source>
        <dbReference type="EMBL" id="RZB56018.1"/>
    </source>
</evidence>